<dbReference type="KEGG" id="stha:NCTC11429_03657"/>
<evidence type="ECO:0000313" key="5">
    <source>
        <dbReference type="Proteomes" id="UP001566204"/>
    </source>
</evidence>
<dbReference type="RefSeq" id="WP_037532426.1">
    <property type="nucleotide sequence ID" value="NZ_CP141191.1"/>
</dbReference>
<dbReference type="InterPro" id="IPR021683">
    <property type="entry name" value="DUF3267"/>
</dbReference>
<dbReference type="GeneID" id="78464315"/>
<dbReference type="Proteomes" id="UP001566204">
    <property type="component" value="Unassembled WGS sequence"/>
</dbReference>
<reference evidence="2 5" key="2">
    <citation type="submission" date="2024-06" db="EMBL/GenBank/DDBJ databases">
        <title>Soil Sphingobacterium thalpophilum.</title>
        <authorList>
            <person name="Yang J."/>
            <person name="Li J."/>
        </authorList>
    </citation>
    <scope>NUCLEOTIDE SEQUENCE [LARGE SCALE GENOMIC DNA]</scope>
    <source>
        <strain evidence="2 5">22g91tb</strain>
    </source>
</reference>
<evidence type="ECO:0000256" key="1">
    <source>
        <dbReference type="SAM" id="Phobius"/>
    </source>
</evidence>
<gene>
    <name evidence="2" type="ORF">ABTW24_18925</name>
    <name evidence="3" type="ORF">NCTC11429_03657</name>
</gene>
<dbReference type="AlphaFoldDB" id="A0A4U9VQV7"/>
<feature type="transmembrane region" description="Helical" evidence="1">
    <location>
        <begin position="61"/>
        <end position="85"/>
    </location>
</feature>
<dbReference type="Pfam" id="PF11667">
    <property type="entry name" value="DUF3267"/>
    <property type="match status" value="1"/>
</dbReference>
<evidence type="ECO:0000313" key="3">
    <source>
        <dbReference type="EMBL" id="VTR48229.1"/>
    </source>
</evidence>
<feature type="transmembrane region" description="Helical" evidence="1">
    <location>
        <begin position="117"/>
        <end position="138"/>
    </location>
</feature>
<dbReference type="STRING" id="1123265.GCA_000686625_01207"/>
<dbReference type="EMBL" id="JBEOQB010000005">
    <property type="protein sequence ID" value="MEZ0453671.1"/>
    <property type="molecule type" value="Genomic_DNA"/>
</dbReference>
<evidence type="ECO:0000313" key="4">
    <source>
        <dbReference type="Proteomes" id="UP000308196"/>
    </source>
</evidence>
<feature type="transmembrane region" description="Helical" evidence="1">
    <location>
        <begin position="144"/>
        <end position="165"/>
    </location>
</feature>
<accession>A0A4U9VQV7</accession>
<keyword evidence="5" id="KW-1185">Reference proteome</keyword>
<name>A0A4U9VQV7_9SPHI</name>
<dbReference type="EMBL" id="LR590484">
    <property type="protein sequence ID" value="VTR48229.1"/>
    <property type="molecule type" value="Genomic_DNA"/>
</dbReference>
<keyword evidence="1" id="KW-0812">Transmembrane</keyword>
<proteinExistence type="predicted"/>
<keyword evidence="1" id="KW-1133">Transmembrane helix</keyword>
<feature type="transmembrane region" description="Helical" evidence="1">
    <location>
        <begin position="21"/>
        <end position="41"/>
    </location>
</feature>
<reference evidence="3 4" key="1">
    <citation type="submission" date="2019-05" db="EMBL/GenBank/DDBJ databases">
        <authorList>
            <consortium name="Pathogen Informatics"/>
        </authorList>
    </citation>
    <scope>NUCLEOTIDE SEQUENCE [LARGE SCALE GENOMIC DNA]</scope>
    <source>
        <strain evidence="3 4">NCTC11429</strain>
    </source>
</reference>
<dbReference type="Proteomes" id="UP000308196">
    <property type="component" value="Chromosome"/>
</dbReference>
<keyword evidence="1" id="KW-0472">Membrane</keyword>
<sequence length="191" mass="21539">MHDSQQYKKEQLTIDLVWANKVGLFILIPIVIVFGVPFYWVWKSQLSFKSVFGEVGVLDSIYIFGVLMAGIGLHELIHGITWAIFAKRGFKSIKFGVLWKMLTPYCHCKEPLKVKEYIIGAIAPAILLGILPAVFAIFNGNVGMLVFGMFFTMAACGDFLIIDLIRKEDPNDLVEDHPTEAGCYIYRKISD</sequence>
<protein>
    <submittedName>
        <fullName evidence="2">DUF3267 domain-containing protein</fullName>
    </submittedName>
    <submittedName>
        <fullName evidence="3">Protein of uncharacterized function (DUF3267)</fullName>
    </submittedName>
</protein>
<organism evidence="3 4">
    <name type="scientific">Sphingobacterium thalpophilum</name>
    <dbReference type="NCBI Taxonomy" id="259"/>
    <lineage>
        <taxon>Bacteria</taxon>
        <taxon>Pseudomonadati</taxon>
        <taxon>Bacteroidota</taxon>
        <taxon>Sphingobacteriia</taxon>
        <taxon>Sphingobacteriales</taxon>
        <taxon>Sphingobacteriaceae</taxon>
        <taxon>Sphingobacterium</taxon>
    </lineage>
</organism>
<evidence type="ECO:0000313" key="2">
    <source>
        <dbReference type="EMBL" id="MEZ0453671.1"/>
    </source>
</evidence>